<evidence type="ECO:0000256" key="2">
    <source>
        <dbReference type="ARBA" id="ARBA00010065"/>
    </source>
</evidence>
<comment type="function">
    <text evidence="9">Catalyzes the phospholipid dependent N-acylation of the N-terminal cysteine of apolipoprotein, the last step in lipoprotein maturation.</text>
</comment>
<dbReference type="EC" id="2.3.1.269" evidence="9"/>
<dbReference type="Pfam" id="PF20154">
    <property type="entry name" value="LNT_N"/>
    <property type="match status" value="1"/>
</dbReference>
<evidence type="ECO:0000313" key="12">
    <source>
        <dbReference type="Proteomes" id="UP001161409"/>
    </source>
</evidence>
<comment type="similarity">
    <text evidence="2 9">Belongs to the CN hydrolase family. Apolipoprotein N-acyltransferase subfamily.</text>
</comment>
<keyword evidence="4 9" id="KW-0808">Transferase</keyword>
<feature type="domain" description="CN hydrolase" evidence="10">
    <location>
        <begin position="237"/>
        <end position="483"/>
    </location>
</feature>
<evidence type="ECO:0000256" key="9">
    <source>
        <dbReference type="HAMAP-Rule" id="MF_01148"/>
    </source>
</evidence>
<feature type="transmembrane region" description="Helical" evidence="9">
    <location>
        <begin position="202"/>
        <end position="221"/>
    </location>
</feature>
<comment type="caution">
    <text evidence="11">The sequence shown here is derived from an EMBL/GenBank/DDBJ whole genome shotgun (WGS) entry which is preliminary data.</text>
</comment>
<keyword evidence="7 9" id="KW-0472">Membrane</keyword>
<evidence type="ECO:0000256" key="6">
    <source>
        <dbReference type="ARBA" id="ARBA00022989"/>
    </source>
</evidence>
<evidence type="ECO:0000259" key="10">
    <source>
        <dbReference type="PROSITE" id="PS50263"/>
    </source>
</evidence>
<feature type="transmembrane region" description="Helical" evidence="9">
    <location>
        <begin position="36"/>
        <end position="54"/>
    </location>
</feature>
<evidence type="ECO:0000256" key="7">
    <source>
        <dbReference type="ARBA" id="ARBA00023136"/>
    </source>
</evidence>
<evidence type="ECO:0000256" key="1">
    <source>
        <dbReference type="ARBA" id="ARBA00004651"/>
    </source>
</evidence>
<evidence type="ECO:0000256" key="3">
    <source>
        <dbReference type="ARBA" id="ARBA00022475"/>
    </source>
</evidence>
<dbReference type="NCBIfam" id="TIGR00546">
    <property type="entry name" value="lnt"/>
    <property type="match status" value="1"/>
</dbReference>
<dbReference type="PROSITE" id="PS50263">
    <property type="entry name" value="CN_HYDROLASE"/>
    <property type="match status" value="1"/>
</dbReference>
<protein>
    <recommendedName>
        <fullName evidence="9">Apolipoprotein N-acyltransferase</fullName>
        <shortName evidence="9">ALP N-acyltransferase</shortName>
        <ecNumber evidence="9">2.3.1.269</ecNumber>
    </recommendedName>
</protein>
<dbReference type="Gene3D" id="3.60.110.10">
    <property type="entry name" value="Carbon-nitrogen hydrolase"/>
    <property type="match status" value="1"/>
</dbReference>
<evidence type="ECO:0000256" key="4">
    <source>
        <dbReference type="ARBA" id="ARBA00022679"/>
    </source>
</evidence>
<proteinExistence type="inferred from homology"/>
<feature type="transmembrane region" description="Helical" evidence="9">
    <location>
        <begin position="92"/>
        <end position="115"/>
    </location>
</feature>
<dbReference type="SUPFAM" id="SSF56317">
    <property type="entry name" value="Carbon-nitrogen hydrolase"/>
    <property type="match status" value="1"/>
</dbReference>
<dbReference type="InterPro" id="IPR004563">
    <property type="entry name" value="Apolipo_AcylTrfase"/>
</dbReference>
<dbReference type="CDD" id="cd07571">
    <property type="entry name" value="ALP_N-acyl_transferase"/>
    <property type="match status" value="1"/>
</dbReference>
<sequence>MRVLTERLSRAGFFQTALLSFLLGGSVALTLAPFHLIFLLPIAYSGLFLLLSTARTRWQTFFIGWWFGWGQFIAGLYWIGVAFTIDANAHAALIPLPVLALPAFLAIFPGLATLLTALIKGHPLLRVIAFAGLWTVMEYVRGVIFTGFPWNLAGYAWGDVPAMLQWTAYIGIYGLSLLTVLISTLPALLAETGLSVRVRNRAMILTVLLMAVMAGAGYWRLSGATTAPLENSDFRIVQPNVPQADKWKRPLRFGHVRKLAEMSAAAPAPGTRLYLWPETAVPFFLTTDDNLKQYLQRIVPEGGAIVTGAPRQSPDRREYWNSVAVLDSHGKIDATYDKQHLVPYGEYLPLRGFLETIGLVDLIPALDAMSDFSASEPGAGSVLQSALLPAARVLICYEVTFPWEINQGQPFEWLLNVTNDGWFGDTTGPYQHLVTSRVRAIEQGVALIRAANTGISAIVDPYGRVLASLPLNSEGVLDGQIPAPLPGRTLYARYGEILPLTLVLLCLLIGGIGHFRQRP</sequence>
<name>A0ABQ5U0D9_9PROT</name>
<evidence type="ECO:0000313" key="11">
    <source>
        <dbReference type="EMBL" id="GLQ05203.1"/>
    </source>
</evidence>
<reference evidence="11" key="2">
    <citation type="submission" date="2023-01" db="EMBL/GenBank/DDBJ databases">
        <title>Draft genome sequence of Sneathiella chinensis strain NBRC 103408.</title>
        <authorList>
            <person name="Sun Q."/>
            <person name="Mori K."/>
        </authorList>
    </citation>
    <scope>NUCLEOTIDE SEQUENCE</scope>
    <source>
        <strain evidence="11">NBRC 103408</strain>
    </source>
</reference>
<keyword evidence="3 9" id="KW-1003">Cell membrane</keyword>
<dbReference type="PANTHER" id="PTHR38686:SF1">
    <property type="entry name" value="APOLIPOPROTEIN N-ACYLTRANSFERASE"/>
    <property type="match status" value="1"/>
</dbReference>
<dbReference type="InterPro" id="IPR003010">
    <property type="entry name" value="C-N_Hydrolase"/>
</dbReference>
<comment type="pathway">
    <text evidence="9">Protein modification; lipoprotein biosynthesis (N-acyl transfer).</text>
</comment>
<dbReference type="HAMAP" id="MF_01148">
    <property type="entry name" value="Lnt"/>
    <property type="match status" value="1"/>
</dbReference>
<gene>
    <name evidence="9 11" type="primary">lnt</name>
    <name evidence="11" type="ORF">GCM10007924_04240</name>
</gene>
<evidence type="ECO:0000256" key="8">
    <source>
        <dbReference type="ARBA" id="ARBA00023315"/>
    </source>
</evidence>
<dbReference type="Proteomes" id="UP001161409">
    <property type="component" value="Unassembled WGS sequence"/>
</dbReference>
<keyword evidence="12" id="KW-1185">Reference proteome</keyword>
<keyword evidence="5 9" id="KW-0812">Transmembrane</keyword>
<dbReference type="Pfam" id="PF00795">
    <property type="entry name" value="CN_hydrolase"/>
    <property type="match status" value="1"/>
</dbReference>
<dbReference type="InterPro" id="IPR045378">
    <property type="entry name" value="LNT_N"/>
</dbReference>
<feature type="transmembrane region" description="Helical" evidence="9">
    <location>
        <begin position="127"/>
        <end position="148"/>
    </location>
</feature>
<dbReference type="RefSeq" id="WP_169559222.1">
    <property type="nucleotide sequence ID" value="NZ_BSNF01000001.1"/>
</dbReference>
<keyword evidence="6 9" id="KW-1133">Transmembrane helix</keyword>
<feature type="transmembrane region" description="Helical" evidence="9">
    <location>
        <begin position="497"/>
        <end position="515"/>
    </location>
</feature>
<keyword evidence="8 9" id="KW-0012">Acyltransferase</keyword>
<feature type="transmembrane region" description="Helical" evidence="9">
    <location>
        <begin position="168"/>
        <end position="190"/>
    </location>
</feature>
<accession>A0ABQ5U0D9</accession>
<comment type="catalytic activity">
    <reaction evidence="9">
        <text>N-terminal S-1,2-diacyl-sn-glyceryl-L-cysteinyl-[lipoprotein] + a glycerophospholipid = N-acyl-S-1,2-diacyl-sn-glyceryl-L-cysteinyl-[lipoprotein] + a 2-acyl-sn-glycero-3-phospholipid + H(+)</text>
        <dbReference type="Rhea" id="RHEA:48228"/>
        <dbReference type="Rhea" id="RHEA-COMP:14681"/>
        <dbReference type="Rhea" id="RHEA-COMP:14684"/>
        <dbReference type="ChEBI" id="CHEBI:15378"/>
        <dbReference type="ChEBI" id="CHEBI:136912"/>
        <dbReference type="ChEBI" id="CHEBI:140656"/>
        <dbReference type="ChEBI" id="CHEBI:140657"/>
        <dbReference type="ChEBI" id="CHEBI:140660"/>
        <dbReference type="EC" id="2.3.1.269"/>
    </reaction>
</comment>
<feature type="transmembrane region" description="Helical" evidence="9">
    <location>
        <begin position="12"/>
        <end position="30"/>
    </location>
</feature>
<dbReference type="InterPro" id="IPR036526">
    <property type="entry name" value="C-N_Hydrolase_sf"/>
</dbReference>
<dbReference type="EMBL" id="BSNF01000001">
    <property type="protein sequence ID" value="GLQ05203.1"/>
    <property type="molecule type" value="Genomic_DNA"/>
</dbReference>
<comment type="subcellular location">
    <subcellularLocation>
        <location evidence="1 9">Cell membrane</location>
        <topology evidence="1 9">Multi-pass membrane protein</topology>
    </subcellularLocation>
</comment>
<feature type="transmembrane region" description="Helical" evidence="9">
    <location>
        <begin position="61"/>
        <end position="80"/>
    </location>
</feature>
<organism evidence="11 12">
    <name type="scientific">Sneathiella chinensis</name>
    <dbReference type="NCBI Taxonomy" id="349750"/>
    <lineage>
        <taxon>Bacteria</taxon>
        <taxon>Pseudomonadati</taxon>
        <taxon>Pseudomonadota</taxon>
        <taxon>Alphaproteobacteria</taxon>
        <taxon>Sneathiellales</taxon>
        <taxon>Sneathiellaceae</taxon>
        <taxon>Sneathiella</taxon>
    </lineage>
</organism>
<reference evidence="11" key="1">
    <citation type="journal article" date="2014" name="Int. J. Syst. Evol. Microbiol.">
        <title>Complete genome of a new Firmicutes species belonging to the dominant human colonic microbiota ('Ruminococcus bicirculans') reveals two chromosomes and a selective capacity to utilize plant glucans.</title>
        <authorList>
            <consortium name="NISC Comparative Sequencing Program"/>
            <person name="Wegmann U."/>
            <person name="Louis P."/>
            <person name="Goesmann A."/>
            <person name="Henrissat B."/>
            <person name="Duncan S.H."/>
            <person name="Flint H.J."/>
        </authorList>
    </citation>
    <scope>NUCLEOTIDE SEQUENCE</scope>
    <source>
        <strain evidence="11">NBRC 103408</strain>
    </source>
</reference>
<dbReference type="PANTHER" id="PTHR38686">
    <property type="entry name" value="APOLIPOPROTEIN N-ACYLTRANSFERASE"/>
    <property type="match status" value="1"/>
</dbReference>
<evidence type="ECO:0000256" key="5">
    <source>
        <dbReference type="ARBA" id="ARBA00022692"/>
    </source>
</evidence>